<keyword evidence="2" id="KW-0808">Transferase</keyword>
<evidence type="ECO:0000313" key="2">
    <source>
        <dbReference type="EMBL" id="CBN75591.1"/>
    </source>
</evidence>
<reference evidence="2 3" key="1">
    <citation type="journal article" date="2010" name="Nature">
        <title>The Ectocarpus genome and the independent evolution of multicellularity in brown algae.</title>
        <authorList>
            <person name="Cock J.M."/>
            <person name="Sterck L."/>
            <person name="Rouze P."/>
            <person name="Scornet D."/>
            <person name="Allen A.E."/>
            <person name="Amoutzias G."/>
            <person name="Anthouard V."/>
            <person name="Artiguenave F."/>
            <person name="Aury J.M."/>
            <person name="Badger J.H."/>
            <person name="Beszteri B."/>
            <person name="Billiau K."/>
            <person name="Bonnet E."/>
            <person name="Bothwell J.H."/>
            <person name="Bowler C."/>
            <person name="Boyen C."/>
            <person name="Brownlee C."/>
            <person name="Carrano C.J."/>
            <person name="Charrier B."/>
            <person name="Cho G.Y."/>
            <person name="Coelho S.M."/>
            <person name="Collen J."/>
            <person name="Corre E."/>
            <person name="Da Silva C."/>
            <person name="Delage L."/>
            <person name="Delaroque N."/>
            <person name="Dittami S.M."/>
            <person name="Doulbeau S."/>
            <person name="Elias M."/>
            <person name="Farnham G."/>
            <person name="Gachon C.M."/>
            <person name="Gschloessl B."/>
            <person name="Heesch S."/>
            <person name="Jabbari K."/>
            <person name="Jubin C."/>
            <person name="Kawai H."/>
            <person name="Kimura K."/>
            <person name="Kloareg B."/>
            <person name="Kupper F.C."/>
            <person name="Lang D."/>
            <person name="Le Bail A."/>
            <person name="Leblanc C."/>
            <person name="Lerouge P."/>
            <person name="Lohr M."/>
            <person name="Lopez P.J."/>
            <person name="Martens C."/>
            <person name="Maumus F."/>
            <person name="Michel G."/>
            <person name="Miranda-Saavedra D."/>
            <person name="Morales J."/>
            <person name="Moreau H."/>
            <person name="Motomura T."/>
            <person name="Nagasato C."/>
            <person name="Napoli C.A."/>
            <person name="Nelson D.R."/>
            <person name="Nyvall-Collen P."/>
            <person name="Peters A.F."/>
            <person name="Pommier C."/>
            <person name="Potin P."/>
            <person name="Poulain J."/>
            <person name="Quesneville H."/>
            <person name="Read B."/>
            <person name="Rensing S.A."/>
            <person name="Ritter A."/>
            <person name="Rousvoal S."/>
            <person name="Samanta M."/>
            <person name="Samson G."/>
            <person name="Schroeder D.C."/>
            <person name="Segurens B."/>
            <person name="Strittmatter M."/>
            <person name="Tonon T."/>
            <person name="Tregear J.W."/>
            <person name="Valentin K."/>
            <person name="von Dassow P."/>
            <person name="Yamagishi T."/>
            <person name="Van de Peer Y."/>
            <person name="Wincker P."/>
        </authorList>
    </citation>
    <scope>NUCLEOTIDE SEQUENCE [LARGE SCALE GENOMIC DNA]</scope>
    <source>
        <strain evidence="3">Ec32 / CCAP1310/4</strain>
    </source>
</reference>
<dbReference type="InterPro" id="IPR011611">
    <property type="entry name" value="PfkB_dom"/>
</dbReference>
<dbReference type="InParanoid" id="D8LFD1"/>
<feature type="domain" description="Carbohydrate kinase PfkB" evidence="1">
    <location>
        <begin position="98"/>
        <end position="230"/>
    </location>
</feature>
<dbReference type="InterPro" id="IPR052562">
    <property type="entry name" value="Ketohexokinase-related"/>
</dbReference>
<dbReference type="GO" id="GO:0016301">
    <property type="term" value="F:kinase activity"/>
    <property type="evidence" value="ECO:0007669"/>
    <property type="project" value="UniProtKB-KW"/>
</dbReference>
<dbReference type="Gene3D" id="3.40.1190.20">
    <property type="match status" value="1"/>
</dbReference>
<name>D8LFD1_ECTSI</name>
<dbReference type="OrthoDB" id="204058at2759"/>
<dbReference type="eggNOG" id="KOG2947">
    <property type="taxonomic scope" value="Eukaryota"/>
</dbReference>
<dbReference type="Proteomes" id="UP000002630">
    <property type="component" value="Linkage Group LG18"/>
</dbReference>
<gene>
    <name evidence="2" type="ORF">Esi_0148_0027</name>
</gene>
<sequence length="332" mass="34938">MRDAWFRAGVGAQTLAVAHCWLLYPGTGRCGPLTNVNINININIFNGGARNLALSSPDRIRSLSQGSGGGRLCSALGTAMSEGQALDEVDSSGRPRVLGLGSAGVDFIAAVDRYPTADEKVQTQSLQVLGGGNCGNTLSAASRLGLDACLATKVGSDANGRLILQGLEEEGVDVSRVIVSDATPSAFTYVIVDKEGGTRTCLHTPQTEDILPEEITPDLLDVVAAVHLDSRHTPAAVALAKLANERSVWALPEESLFLLVLAVDAHPINARRSLVAPCCCARIGATACDGTESTEWIERAKIVLSHIARFSLVSLACPYRLFQTSDVSTNNS</sequence>
<dbReference type="EMBL" id="FN649743">
    <property type="protein sequence ID" value="CBN75591.1"/>
    <property type="molecule type" value="Genomic_DNA"/>
</dbReference>
<dbReference type="InterPro" id="IPR029056">
    <property type="entry name" value="Ribokinase-like"/>
</dbReference>
<protein>
    <submittedName>
        <fullName evidence="2">PfkB-type carbohydrate kinase</fullName>
    </submittedName>
</protein>
<keyword evidence="2" id="KW-0418">Kinase</keyword>
<dbReference type="AlphaFoldDB" id="D8LFD1"/>
<dbReference type="STRING" id="2880.D8LFD1"/>
<dbReference type="Pfam" id="PF00294">
    <property type="entry name" value="PfkB"/>
    <property type="match status" value="1"/>
</dbReference>
<dbReference type="PANTHER" id="PTHR42774:SF3">
    <property type="entry name" value="KETOHEXOKINASE"/>
    <property type="match status" value="1"/>
</dbReference>
<dbReference type="EMBL" id="FN648054">
    <property type="protein sequence ID" value="CBN75591.1"/>
    <property type="molecule type" value="Genomic_DNA"/>
</dbReference>
<evidence type="ECO:0000313" key="3">
    <source>
        <dbReference type="Proteomes" id="UP000002630"/>
    </source>
</evidence>
<organism evidence="2 3">
    <name type="scientific">Ectocarpus siliculosus</name>
    <name type="common">Brown alga</name>
    <name type="synonym">Conferva siliculosa</name>
    <dbReference type="NCBI Taxonomy" id="2880"/>
    <lineage>
        <taxon>Eukaryota</taxon>
        <taxon>Sar</taxon>
        <taxon>Stramenopiles</taxon>
        <taxon>Ochrophyta</taxon>
        <taxon>PX clade</taxon>
        <taxon>Phaeophyceae</taxon>
        <taxon>Ectocarpales</taxon>
        <taxon>Ectocarpaceae</taxon>
        <taxon>Ectocarpus</taxon>
    </lineage>
</organism>
<evidence type="ECO:0000259" key="1">
    <source>
        <dbReference type="Pfam" id="PF00294"/>
    </source>
</evidence>
<accession>D8LFD1</accession>
<dbReference type="SUPFAM" id="SSF53613">
    <property type="entry name" value="Ribokinase-like"/>
    <property type="match status" value="1"/>
</dbReference>
<keyword evidence="3" id="KW-1185">Reference proteome</keyword>
<proteinExistence type="predicted"/>
<dbReference type="PANTHER" id="PTHR42774">
    <property type="entry name" value="PHOSPHOTRANSFERASE SYSTEM TRANSPORT PROTEIN"/>
    <property type="match status" value="1"/>
</dbReference>